<evidence type="ECO:0000259" key="18">
    <source>
        <dbReference type="PROSITE" id="PS51747"/>
    </source>
</evidence>
<feature type="binding site" evidence="17">
    <location>
        <position position="58"/>
    </location>
    <ligand>
        <name>Zn(2+)</name>
        <dbReference type="ChEBI" id="CHEBI:29105"/>
        <note>catalytic</note>
    </ligand>
</feature>
<dbReference type="Gene3D" id="3.40.430.10">
    <property type="entry name" value="Dihydrofolate Reductase, subunit A"/>
    <property type="match status" value="2"/>
</dbReference>
<evidence type="ECO:0000256" key="3">
    <source>
        <dbReference type="ARBA" id="ARBA00004910"/>
    </source>
</evidence>
<comment type="cofactor">
    <cofactor evidence="14 17">
        <name>Zn(2+)</name>
        <dbReference type="ChEBI" id="CHEBI:29105"/>
    </cofactor>
    <text evidence="14 17">Binds 1 zinc ion.</text>
</comment>
<keyword evidence="8 14" id="KW-0862">Zinc</keyword>
<sequence>MRGTAEDPLLAAAMDTAIAASVAVHGTTSPNPPVGCVVLDAAGEQVGVGATQPPGGPHAEVVALGAAGDRARGGTAVVTLEPCAHQGRTPPCTGALLAAGVARVVYAVSDPNEQAAGGAERLRAAGVEVLAGVRAEAVRRGPLRAWLHWARTGTPHVTWKFAASLDGRVAAADGTSRWISSAASRAEVHQLRRRVDAIVVGRNTVLVDDPQLTAREPDGTPLDRQPLRVVVGTGAIPGDRKVFDDAAPTLWLRTRDPRAVLAELAARDAVDVLLEGGPRLAGAFLAAGGVHRVLAYLAPTLLGAGPAALADAGVSTIAEALRCEVEDVTLSGGDIRVSAVPTPR</sequence>
<feature type="binding site" evidence="16">
    <location>
        <position position="275"/>
    </location>
    <ligand>
        <name>substrate</name>
    </ligand>
</feature>
<accession>A0AAE3GAV8</accession>
<dbReference type="EC" id="3.5.4.26" evidence="14"/>
<feature type="domain" description="CMP/dCMP-type deaminase" evidence="18">
    <location>
        <begin position="8"/>
        <end position="130"/>
    </location>
</feature>
<dbReference type="SUPFAM" id="SSF53927">
    <property type="entry name" value="Cytidine deaminase-like"/>
    <property type="match status" value="1"/>
</dbReference>
<dbReference type="CDD" id="cd01284">
    <property type="entry name" value="Riboflavin_deaminase-reductase"/>
    <property type="match status" value="1"/>
</dbReference>
<evidence type="ECO:0000256" key="16">
    <source>
        <dbReference type="PIRSR" id="PIRSR006769-2"/>
    </source>
</evidence>
<comment type="pathway">
    <text evidence="2 14">Cofactor biosynthesis; riboflavin biosynthesis; 5-amino-6-(D-ribitylamino)uracil from GTP: step 2/4.</text>
</comment>
<evidence type="ECO:0000313" key="20">
    <source>
        <dbReference type="Proteomes" id="UP001206128"/>
    </source>
</evidence>
<dbReference type="GO" id="GO:0009231">
    <property type="term" value="P:riboflavin biosynthetic process"/>
    <property type="evidence" value="ECO:0007669"/>
    <property type="project" value="UniProtKB-KW"/>
</dbReference>
<dbReference type="InterPro" id="IPR002125">
    <property type="entry name" value="CMP_dCMP_dom"/>
</dbReference>
<dbReference type="GO" id="GO:0008703">
    <property type="term" value="F:5-amino-6-(5-phosphoribosylamino)uracil reductase activity"/>
    <property type="evidence" value="ECO:0007669"/>
    <property type="project" value="UniProtKB-EC"/>
</dbReference>
<dbReference type="PROSITE" id="PS00903">
    <property type="entry name" value="CYT_DCMP_DEAMINASES_1"/>
    <property type="match status" value="1"/>
</dbReference>
<feature type="binding site" evidence="16">
    <location>
        <position position="162"/>
    </location>
    <ligand>
        <name>NADP(+)</name>
        <dbReference type="ChEBI" id="CHEBI:58349"/>
    </ligand>
</feature>
<feature type="active site" description="Proton donor" evidence="15">
    <location>
        <position position="60"/>
    </location>
</feature>
<feature type="binding site" evidence="16">
    <location>
        <position position="208"/>
    </location>
    <ligand>
        <name>NADP(+)</name>
        <dbReference type="ChEBI" id="CHEBI:58349"/>
    </ligand>
</feature>
<protein>
    <recommendedName>
        <fullName evidence="14">Riboflavin biosynthesis protein RibD</fullName>
    </recommendedName>
    <domain>
        <recommendedName>
            <fullName evidence="14">Diaminohydroxyphosphoribosylaminopyrimidine deaminase</fullName>
            <shortName evidence="14">DRAP deaminase</shortName>
            <ecNumber evidence="14">3.5.4.26</ecNumber>
        </recommendedName>
        <alternativeName>
            <fullName evidence="14">Riboflavin-specific deaminase</fullName>
        </alternativeName>
    </domain>
    <domain>
        <recommendedName>
            <fullName evidence="14">5-amino-6-(5-phosphoribosylamino)uracil reductase</fullName>
            <ecNumber evidence="14">1.1.1.193</ecNumber>
        </recommendedName>
        <alternativeName>
            <fullName evidence="14">HTP reductase</fullName>
        </alternativeName>
    </domain>
</protein>
<feature type="binding site" evidence="16">
    <location>
        <position position="176"/>
    </location>
    <ligand>
        <name>substrate</name>
    </ligand>
</feature>
<evidence type="ECO:0000256" key="14">
    <source>
        <dbReference type="PIRNR" id="PIRNR006769"/>
    </source>
</evidence>
<feature type="binding site" evidence="16">
    <location>
        <position position="215"/>
    </location>
    <ligand>
        <name>substrate</name>
    </ligand>
</feature>
<feature type="binding site" evidence="16">
    <location>
        <position position="192"/>
    </location>
    <ligand>
        <name>substrate</name>
    </ligand>
</feature>
<dbReference type="InterPro" id="IPR016192">
    <property type="entry name" value="APOBEC/CMP_deaminase_Zn-bd"/>
</dbReference>
<dbReference type="GO" id="GO:0008835">
    <property type="term" value="F:diaminohydroxyphosphoribosylaminopyrimidine deaminase activity"/>
    <property type="evidence" value="ECO:0007669"/>
    <property type="project" value="UniProtKB-EC"/>
</dbReference>
<keyword evidence="10 14" id="KW-0560">Oxidoreductase</keyword>
<dbReference type="Pfam" id="PF01872">
    <property type="entry name" value="RibD_C"/>
    <property type="match status" value="1"/>
</dbReference>
<name>A0AAE3GAV8_9PSEU</name>
<comment type="catalytic activity">
    <reaction evidence="12 14">
        <text>5-amino-6-(5-phospho-D-ribitylamino)uracil + NADP(+) = 5-amino-6-(5-phospho-D-ribosylamino)uracil + NADPH + H(+)</text>
        <dbReference type="Rhea" id="RHEA:17845"/>
        <dbReference type="ChEBI" id="CHEBI:15378"/>
        <dbReference type="ChEBI" id="CHEBI:57783"/>
        <dbReference type="ChEBI" id="CHEBI:58349"/>
        <dbReference type="ChEBI" id="CHEBI:58421"/>
        <dbReference type="ChEBI" id="CHEBI:58453"/>
        <dbReference type="EC" id="1.1.1.193"/>
    </reaction>
</comment>
<evidence type="ECO:0000256" key="7">
    <source>
        <dbReference type="ARBA" id="ARBA00022723"/>
    </source>
</evidence>
<evidence type="ECO:0000256" key="15">
    <source>
        <dbReference type="PIRSR" id="PIRSR006769-1"/>
    </source>
</evidence>
<keyword evidence="9 14" id="KW-0521">NADP</keyword>
<dbReference type="PIRSF" id="PIRSF006769">
    <property type="entry name" value="RibD"/>
    <property type="match status" value="1"/>
</dbReference>
<comment type="function">
    <text evidence="1 14">Converts 2,5-diamino-6-(ribosylamino)-4(3h)-pyrimidinone 5'-phosphate into 5-amino-6-(ribosylamino)-2,4(1h,3h)-pyrimidinedione 5'-phosphate.</text>
</comment>
<dbReference type="Proteomes" id="UP001206128">
    <property type="component" value="Unassembled WGS sequence"/>
</dbReference>
<evidence type="ECO:0000256" key="4">
    <source>
        <dbReference type="ARBA" id="ARBA00005259"/>
    </source>
</evidence>
<evidence type="ECO:0000256" key="6">
    <source>
        <dbReference type="ARBA" id="ARBA00022619"/>
    </source>
</evidence>
<organism evidence="19 20">
    <name type="scientific">Goodfellowiella coeruleoviolacea</name>
    <dbReference type="NCBI Taxonomy" id="334858"/>
    <lineage>
        <taxon>Bacteria</taxon>
        <taxon>Bacillati</taxon>
        <taxon>Actinomycetota</taxon>
        <taxon>Actinomycetes</taxon>
        <taxon>Pseudonocardiales</taxon>
        <taxon>Pseudonocardiaceae</taxon>
        <taxon>Goodfellowiella</taxon>
    </lineage>
</organism>
<dbReference type="GO" id="GO:0008270">
    <property type="term" value="F:zinc ion binding"/>
    <property type="evidence" value="ECO:0007669"/>
    <property type="project" value="InterPro"/>
</dbReference>
<comment type="similarity">
    <text evidence="5 14">In the C-terminal section; belongs to the HTP reductase family.</text>
</comment>
<evidence type="ECO:0000256" key="11">
    <source>
        <dbReference type="ARBA" id="ARBA00023268"/>
    </source>
</evidence>
<evidence type="ECO:0000256" key="5">
    <source>
        <dbReference type="ARBA" id="ARBA00007417"/>
    </source>
</evidence>
<dbReference type="SUPFAM" id="SSF53597">
    <property type="entry name" value="Dihydrofolate reductase-like"/>
    <property type="match status" value="1"/>
</dbReference>
<feature type="binding site" evidence="17">
    <location>
        <position position="83"/>
    </location>
    <ligand>
        <name>Zn(2+)</name>
        <dbReference type="ChEBI" id="CHEBI:29105"/>
        <note>catalytic</note>
    </ligand>
</feature>
<dbReference type="PANTHER" id="PTHR38011:SF7">
    <property type="entry name" value="2,5-DIAMINO-6-RIBOSYLAMINO-4(3H)-PYRIMIDINONE 5'-PHOSPHATE REDUCTASE"/>
    <property type="match status" value="1"/>
</dbReference>
<dbReference type="InterPro" id="IPR024072">
    <property type="entry name" value="DHFR-like_dom_sf"/>
</dbReference>
<dbReference type="EC" id="1.1.1.193" evidence="14"/>
<evidence type="ECO:0000256" key="9">
    <source>
        <dbReference type="ARBA" id="ARBA00022857"/>
    </source>
</evidence>
<evidence type="ECO:0000256" key="13">
    <source>
        <dbReference type="ARBA" id="ARBA00049886"/>
    </source>
</evidence>
<keyword evidence="7 14" id="KW-0479">Metal-binding</keyword>
<feature type="binding site" evidence="16">
    <location>
        <position position="212"/>
    </location>
    <ligand>
        <name>substrate</name>
    </ligand>
</feature>
<evidence type="ECO:0000313" key="19">
    <source>
        <dbReference type="EMBL" id="MCP2164040.1"/>
    </source>
</evidence>
<comment type="pathway">
    <text evidence="3 14">Cofactor biosynthesis; riboflavin biosynthesis; 5-amino-6-(D-ribitylamino)uracil from GTP: step 3/4.</text>
</comment>
<comment type="similarity">
    <text evidence="4 14">In the N-terminal section; belongs to the cytidine and deoxycytidylate deaminase family.</text>
</comment>
<evidence type="ECO:0000256" key="10">
    <source>
        <dbReference type="ARBA" id="ARBA00023002"/>
    </source>
</evidence>
<dbReference type="InterPro" id="IPR016193">
    <property type="entry name" value="Cytidine_deaminase-like"/>
</dbReference>
<feature type="binding site" evidence="17">
    <location>
        <position position="92"/>
    </location>
    <ligand>
        <name>Zn(2+)</name>
        <dbReference type="ChEBI" id="CHEBI:29105"/>
        <note>catalytic</note>
    </ligand>
</feature>
<dbReference type="AlphaFoldDB" id="A0AAE3GAV8"/>
<comment type="catalytic activity">
    <reaction evidence="13 14">
        <text>2,5-diamino-6-hydroxy-4-(5-phosphoribosylamino)-pyrimidine + H2O + H(+) = 5-amino-6-(5-phospho-D-ribosylamino)uracil + NH4(+)</text>
        <dbReference type="Rhea" id="RHEA:21868"/>
        <dbReference type="ChEBI" id="CHEBI:15377"/>
        <dbReference type="ChEBI" id="CHEBI:15378"/>
        <dbReference type="ChEBI" id="CHEBI:28938"/>
        <dbReference type="ChEBI" id="CHEBI:58453"/>
        <dbReference type="ChEBI" id="CHEBI:58614"/>
        <dbReference type="EC" id="3.5.4.26"/>
    </reaction>
</comment>
<dbReference type="InterPro" id="IPR004794">
    <property type="entry name" value="Eubact_RibD"/>
</dbReference>
<dbReference type="Pfam" id="PF00383">
    <property type="entry name" value="dCMP_cyt_deam_1"/>
    <property type="match status" value="1"/>
</dbReference>
<dbReference type="Gene3D" id="3.40.140.10">
    <property type="entry name" value="Cytidine Deaminase, domain 2"/>
    <property type="match status" value="1"/>
</dbReference>
<reference evidence="19" key="1">
    <citation type="submission" date="2022-06" db="EMBL/GenBank/DDBJ databases">
        <title>Genomic Encyclopedia of Archaeal and Bacterial Type Strains, Phase II (KMG-II): from individual species to whole genera.</title>
        <authorList>
            <person name="Goeker M."/>
        </authorList>
    </citation>
    <scope>NUCLEOTIDE SEQUENCE</scope>
    <source>
        <strain evidence="19">DSM 43935</strain>
    </source>
</reference>
<evidence type="ECO:0000256" key="17">
    <source>
        <dbReference type="PIRSR" id="PIRSR006769-3"/>
    </source>
</evidence>
<gene>
    <name evidence="19" type="ORF">LX83_000880</name>
</gene>
<dbReference type="NCBIfam" id="TIGR00326">
    <property type="entry name" value="eubact_ribD"/>
    <property type="match status" value="1"/>
</dbReference>
<feature type="binding site" evidence="16">
    <location>
        <position position="204"/>
    </location>
    <ligand>
        <name>NADP(+)</name>
        <dbReference type="ChEBI" id="CHEBI:58349"/>
    </ligand>
</feature>
<evidence type="ECO:0000256" key="8">
    <source>
        <dbReference type="ARBA" id="ARBA00022833"/>
    </source>
</evidence>
<keyword evidence="14" id="KW-0378">Hydrolase</keyword>
<dbReference type="PROSITE" id="PS51747">
    <property type="entry name" value="CYT_DCMP_DEAMINASES_2"/>
    <property type="match status" value="1"/>
</dbReference>
<keyword evidence="20" id="KW-1185">Reference proteome</keyword>
<proteinExistence type="inferred from homology"/>
<dbReference type="InterPro" id="IPR002734">
    <property type="entry name" value="RibDG_C"/>
</dbReference>
<evidence type="ECO:0000256" key="1">
    <source>
        <dbReference type="ARBA" id="ARBA00002151"/>
    </source>
</evidence>
<evidence type="ECO:0000256" key="2">
    <source>
        <dbReference type="ARBA" id="ARBA00004882"/>
    </source>
</evidence>
<feature type="binding site" evidence="16">
    <location>
        <begin position="277"/>
        <end position="283"/>
    </location>
    <ligand>
        <name>NADP(+)</name>
        <dbReference type="ChEBI" id="CHEBI:58349"/>
    </ligand>
</feature>
<feature type="binding site" evidence="16">
    <location>
        <position position="233"/>
    </location>
    <ligand>
        <name>NADP(+)</name>
        <dbReference type="ChEBI" id="CHEBI:58349"/>
    </ligand>
</feature>
<dbReference type="EMBL" id="JAMTCK010000002">
    <property type="protein sequence ID" value="MCP2164040.1"/>
    <property type="molecule type" value="Genomic_DNA"/>
</dbReference>
<dbReference type="PANTHER" id="PTHR38011">
    <property type="entry name" value="DIHYDROFOLATE REDUCTASE FAMILY PROTEIN (AFU_ORTHOLOGUE AFUA_8G06820)"/>
    <property type="match status" value="1"/>
</dbReference>
<dbReference type="InterPro" id="IPR050765">
    <property type="entry name" value="Riboflavin_Biosynth_HTPR"/>
</dbReference>
<keyword evidence="11" id="KW-0511">Multifunctional enzyme</keyword>
<feature type="binding site" evidence="16">
    <location>
        <position position="178"/>
    </location>
    <ligand>
        <name>NADP(+)</name>
        <dbReference type="ChEBI" id="CHEBI:58349"/>
    </ligand>
</feature>
<keyword evidence="6 14" id="KW-0686">Riboflavin biosynthesis</keyword>
<evidence type="ECO:0000256" key="12">
    <source>
        <dbReference type="ARBA" id="ARBA00049861"/>
    </source>
</evidence>
<comment type="caution">
    <text evidence="19">The sequence shown here is derived from an EMBL/GenBank/DDBJ whole genome shotgun (WGS) entry which is preliminary data.</text>
</comment>